<dbReference type="Pfam" id="PF12273">
    <property type="entry name" value="RCR"/>
    <property type="match status" value="1"/>
</dbReference>
<feature type="compositionally biased region" description="Pro residues" evidence="1">
    <location>
        <begin position="136"/>
        <end position="147"/>
    </location>
</feature>
<evidence type="ECO:0000313" key="3">
    <source>
        <dbReference type="EMBL" id="KAF2088114.1"/>
    </source>
</evidence>
<dbReference type="EMBL" id="ML978717">
    <property type="protein sequence ID" value="KAF2088114.1"/>
    <property type="molecule type" value="Genomic_DNA"/>
</dbReference>
<comment type="caution">
    <text evidence="3">The sequence shown here is derived from an EMBL/GenBank/DDBJ whole genome shotgun (WGS) entry which is preliminary data.</text>
</comment>
<feature type="compositionally biased region" description="Low complexity" evidence="1">
    <location>
        <begin position="163"/>
        <end position="178"/>
    </location>
</feature>
<keyword evidence="2" id="KW-1133">Transmembrane helix</keyword>
<accession>A0A9P4HXZ1</accession>
<keyword evidence="2" id="KW-0472">Membrane</keyword>
<gene>
    <name evidence="3" type="ORF">K490DRAFT_64788</name>
</gene>
<reference evidence="3" key="1">
    <citation type="journal article" date="2020" name="Stud. Mycol.">
        <title>101 Dothideomycetes genomes: a test case for predicting lifestyles and emergence of pathogens.</title>
        <authorList>
            <person name="Haridas S."/>
            <person name="Albert R."/>
            <person name="Binder M."/>
            <person name="Bloem J."/>
            <person name="Labutti K."/>
            <person name="Salamov A."/>
            <person name="Andreopoulos B."/>
            <person name="Baker S."/>
            <person name="Barry K."/>
            <person name="Bills G."/>
            <person name="Bluhm B."/>
            <person name="Cannon C."/>
            <person name="Castanera R."/>
            <person name="Culley D."/>
            <person name="Daum C."/>
            <person name="Ezra D."/>
            <person name="Gonzalez J."/>
            <person name="Henrissat B."/>
            <person name="Kuo A."/>
            <person name="Liang C."/>
            <person name="Lipzen A."/>
            <person name="Lutzoni F."/>
            <person name="Magnuson J."/>
            <person name="Mondo S."/>
            <person name="Nolan M."/>
            <person name="Ohm R."/>
            <person name="Pangilinan J."/>
            <person name="Park H.-J."/>
            <person name="Ramirez L."/>
            <person name="Alfaro M."/>
            <person name="Sun H."/>
            <person name="Tritt A."/>
            <person name="Yoshinaga Y."/>
            <person name="Zwiers L.-H."/>
            <person name="Turgeon B."/>
            <person name="Goodwin S."/>
            <person name="Spatafora J."/>
            <person name="Crous P."/>
            <person name="Grigoriev I."/>
        </authorList>
    </citation>
    <scope>NUCLEOTIDE SEQUENCE</scope>
    <source>
        <strain evidence="3">CBS 121410</strain>
    </source>
</reference>
<keyword evidence="4" id="KW-1185">Reference proteome</keyword>
<dbReference type="AlphaFoldDB" id="A0A9P4HXZ1"/>
<feature type="region of interest" description="Disordered" evidence="1">
    <location>
        <begin position="125"/>
        <end position="219"/>
    </location>
</feature>
<evidence type="ECO:0000256" key="2">
    <source>
        <dbReference type="SAM" id="Phobius"/>
    </source>
</evidence>
<keyword evidence="2" id="KW-0812">Transmembrane</keyword>
<dbReference type="InterPro" id="IPR020999">
    <property type="entry name" value="Chitin_synth_reg_RCR"/>
</dbReference>
<proteinExistence type="predicted"/>
<feature type="transmembrane region" description="Helical" evidence="2">
    <location>
        <begin position="40"/>
        <end position="59"/>
    </location>
</feature>
<protein>
    <submittedName>
        <fullName evidence="3">Uncharacterized protein</fullName>
    </submittedName>
</protein>
<dbReference type="Proteomes" id="UP000799776">
    <property type="component" value="Unassembled WGS sequence"/>
</dbReference>
<organism evidence="3 4">
    <name type="scientific">Saccharata proteae CBS 121410</name>
    <dbReference type="NCBI Taxonomy" id="1314787"/>
    <lineage>
        <taxon>Eukaryota</taxon>
        <taxon>Fungi</taxon>
        <taxon>Dikarya</taxon>
        <taxon>Ascomycota</taxon>
        <taxon>Pezizomycotina</taxon>
        <taxon>Dothideomycetes</taxon>
        <taxon>Dothideomycetes incertae sedis</taxon>
        <taxon>Botryosphaeriales</taxon>
        <taxon>Saccharataceae</taxon>
        <taxon>Saccharata</taxon>
    </lineage>
</organism>
<evidence type="ECO:0000256" key="1">
    <source>
        <dbReference type="SAM" id="MobiDB-lite"/>
    </source>
</evidence>
<feature type="compositionally biased region" description="Polar residues" evidence="1">
    <location>
        <begin position="208"/>
        <end position="219"/>
    </location>
</feature>
<evidence type="ECO:0000313" key="4">
    <source>
        <dbReference type="Proteomes" id="UP000799776"/>
    </source>
</evidence>
<dbReference type="OrthoDB" id="5400539at2759"/>
<name>A0A9P4HXZ1_9PEZI</name>
<sequence length="219" mass="24271">MLFPRQESDSAFYSTTDDSNDNDYYDDNFWYTPKGYTVKYAIFGSILFLFFLWFVLGSIHARKRMQKGLPPLAYHRWLVSRSMRARFQAPPQNHFTFYQNPNGYPYPPPQPNAYYPMSPYTEAPPPVYNGNDVPPTYQPPAHGPPPGASKVAPQQYAPPPGSPYAGGAYMPPSGSYMLPPGPPPPAEHAGEEQANGGVSGAPAPPQQAHHTGSSNPYRM</sequence>